<gene>
    <name evidence="3" type="ORF">LARSCL_LOCUS17825</name>
</gene>
<protein>
    <recommendedName>
        <fullName evidence="5">Speckle-type POZ protein</fullName>
    </recommendedName>
</protein>
<reference evidence="3 4" key="1">
    <citation type="submission" date="2024-04" db="EMBL/GenBank/DDBJ databases">
        <authorList>
            <person name="Rising A."/>
            <person name="Reimegard J."/>
            <person name="Sonavane S."/>
            <person name="Akerstrom W."/>
            <person name="Nylinder S."/>
            <person name="Hedman E."/>
            <person name="Kallberg Y."/>
        </authorList>
    </citation>
    <scope>NUCLEOTIDE SEQUENCE [LARGE SCALE GENOMIC DNA]</scope>
</reference>
<accession>A0AAV2BAU3</accession>
<evidence type="ECO:0000313" key="3">
    <source>
        <dbReference type="EMBL" id="CAL1292755.1"/>
    </source>
</evidence>
<dbReference type="Gene3D" id="3.30.710.10">
    <property type="entry name" value="Potassium Channel Kv1.1, Chain A"/>
    <property type="match status" value="1"/>
</dbReference>
<dbReference type="PANTHER" id="PTHR24413">
    <property type="entry name" value="SPECKLE-TYPE POZ PROTEIN"/>
    <property type="match status" value="1"/>
</dbReference>
<comment type="caution">
    <text evidence="3">The sequence shown here is derived from an EMBL/GenBank/DDBJ whole genome shotgun (WGS) entry which is preliminary data.</text>
</comment>
<evidence type="ECO:0000313" key="4">
    <source>
        <dbReference type="Proteomes" id="UP001497382"/>
    </source>
</evidence>
<feature type="domain" description="MATH" evidence="2">
    <location>
        <begin position="11"/>
        <end position="135"/>
    </location>
</feature>
<dbReference type="CDD" id="cd00121">
    <property type="entry name" value="MATH"/>
    <property type="match status" value="1"/>
</dbReference>
<dbReference type="InterPro" id="IPR002083">
    <property type="entry name" value="MATH/TRAF_dom"/>
</dbReference>
<dbReference type="SUPFAM" id="SSF49599">
    <property type="entry name" value="TRAF domain-like"/>
    <property type="match status" value="2"/>
</dbReference>
<dbReference type="SUPFAM" id="SSF54695">
    <property type="entry name" value="POZ domain"/>
    <property type="match status" value="1"/>
</dbReference>
<dbReference type="EMBL" id="CAXIEN010000312">
    <property type="protein sequence ID" value="CAL1292755.1"/>
    <property type="molecule type" value="Genomic_DNA"/>
</dbReference>
<dbReference type="Pfam" id="PF00651">
    <property type="entry name" value="BTB"/>
    <property type="match status" value="1"/>
</dbReference>
<dbReference type="PROSITE" id="PS50097">
    <property type="entry name" value="BTB"/>
    <property type="match status" value="1"/>
</dbReference>
<dbReference type="InterPro" id="IPR008974">
    <property type="entry name" value="TRAF-like"/>
</dbReference>
<dbReference type="AlphaFoldDB" id="A0AAV2BAU3"/>
<dbReference type="InterPro" id="IPR011333">
    <property type="entry name" value="SKP1/BTB/POZ_sf"/>
</dbReference>
<dbReference type="Proteomes" id="UP001497382">
    <property type="component" value="Unassembled WGS sequence"/>
</dbReference>
<dbReference type="Gene3D" id="2.60.210.10">
    <property type="entry name" value="Apoptosis, Tumor Necrosis Factor Receptor Associated Protein 2, Chain A"/>
    <property type="match status" value="2"/>
</dbReference>
<dbReference type="InterPro" id="IPR000210">
    <property type="entry name" value="BTB/POZ_dom"/>
</dbReference>
<keyword evidence="4" id="KW-1185">Reference proteome</keyword>
<dbReference type="SMART" id="SM00225">
    <property type="entry name" value="BTB"/>
    <property type="match status" value="1"/>
</dbReference>
<evidence type="ECO:0000259" key="1">
    <source>
        <dbReference type="PROSITE" id="PS50097"/>
    </source>
</evidence>
<dbReference type="PROSITE" id="PS50144">
    <property type="entry name" value="MATH"/>
    <property type="match status" value="1"/>
</dbReference>
<dbReference type="Gene3D" id="1.25.40.420">
    <property type="match status" value="1"/>
</dbReference>
<feature type="domain" description="BTB" evidence="1">
    <location>
        <begin position="339"/>
        <end position="406"/>
    </location>
</feature>
<proteinExistence type="predicted"/>
<dbReference type="GO" id="GO:0030163">
    <property type="term" value="P:protein catabolic process"/>
    <property type="evidence" value="ECO:0007669"/>
    <property type="project" value="UniProtKB-ARBA"/>
</dbReference>
<evidence type="ECO:0008006" key="5">
    <source>
        <dbReference type="Google" id="ProtNLM"/>
    </source>
</evidence>
<sequence length="506" mass="58872">MDAVIESRGAHFIYIWDIENASDVQFSECIRSSIFSTDSEVMEKTKWHLTMDPGKEFLTFFIRRVEDDGPDTIEIDYEISLLSADGYPLAKTKERKRFRKSSIFALRRLVSTDEVFNEKKDEFLSKDTLRIQCRIWRTNFDILKGDLEYVRTRRNIYRISFIWAIKNFSTLRQNEKRIHIINPTSKKVPQIILTFYLQEKLGKEDVFIQIRKDSESSCNLIHGKMNLLDVDGRVYHFIETQKYVSLDEDSNWLSSVTYPKHKLVANKEHLLPNDILTFRCEFEIDTEPLCCQIETYTDFITSDLEYIAAGLPEIQFNNIPGASRFQTFLADCFKQGTLSDVCLRAGSESFPVHKLILSVSSPVFKAIFTKNMQEKSAGFVDISDVDPDTLRLLLSYIYTNTVPMLQWERAAQLLTAADKYELLDLREQCSAVLISNLSVNNCCSILRIADIHNDHNLRTVVHGFMIKHNTEIFKSDMWKTFKEENFILAMDTTERIICLMKSRVDE</sequence>
<evidence type="ECO:0000259" key="2">
    <source>
        <dbReference type="PROSITE" id="PS50144"/>
    </source>
</evidence>
<organism evidence="3 4">
    <name type="scientific">Larinioides sclopetarius</name>
    <dbReference type="NCBI Taxonomy" id="280406"/>
    <lineage>
        <taxon>Eukaryota</taxon>
        <taxon>Metazoa</taxon>
        <taxon>Ecdysozoa</taxon>
        <taxon>Arthropoda</taxon>
        <taxon>Chelicerata</taxon>
        <taxon>Arachnida</taxon>
        <taxon>Araneae</taxon>
        <taxon>Araneomorphae</taxon>
        <taxon>Entelegynae</taxon>
        <taxon>Araneoidea</taxon>
        <taxon>Araneidae</taxon>
        <taxon>Larinioides</taxon>
    </lineage>
</organism>
<name>A0AAV2BAU3_9ARAC</name>